<protein>
    <submittedName>
        <fullName evidence="1">Uncharacterized protein</fullName>
    </submittedName>
</protein>
<organism evidence="1">
    <name type="scientific">Anguilla anguilla</name>
    <name type="common">European freshwater eel</name>
    <name type="synonym">Muraena anguilla</name>
    <dbReference type="NCBI Taxonomy" id="7936"/>
    <lineage>
        <taxon>Eukaryota</taxon>
        <taxon>Metazoa</taxon>
        <taxon>Chordata</taxon>
        <taxon>Craniata</taxon>
        <taxon>Vertebrata</taxon>
        <taxon>Euteleostomi</taxon>
        <taxon>Actinopterygii</taxon>
        <taxon>Neopterygii</taxon>
        <taxon>Teleostei</taxon>
        <taxon>Anguilliformes</taxon>
        <taxon>Anguillidae</taxon>
        <taxon>Anguilla</taxon>
    </lineage>
</organism>
<dbReference type="AlphaFoldDB" id="A0A0E9XAT0"/>
<accession>A0A0E9XAT0</accession>
<reference evidence="1" key="2">
    <citation type="journal article" date="2015" name="Fish Shellfish Immunol.">
        <title>Early steps in the European eel (Anguilla anguilla)-Vibrio vulnificus interaction in the gills: Role of the RtxA13 toxin.</title>
        <authorList>
            <person name="Callol A."/>
            <person name="Pajuelo D."/>
            <person name="Ebbesson L."/>
            <person name="Teles M."/>
            <person name="MacKenzie S."/>
            <person name="Amaro C."/>
        </authorList>
    </citation>
    <scope>NUCLEOTIDE SEQUENCE</scope>
</reference>
<reference evidence="1" key="1">
    <citation type="submission" date="2014-11" db="EMBL/GenBank/DDBJ databases">
        <authorList>
            <person name="Amaro Gonzalez C."/>
        </authorList>
    </citation>
    <scope>NUCLEOTIDE SEQUENCE</scope>
</reference>
<dbReference type="EMBL" id="GBXM01009789">
    <property type="protein sequence ID" value="JAH98788.1"/>
    <property type="molecule type" value="Transcribed_RNA"/>
</dbReference>
<sequence>MMLLSVPVYLPGPKQKSLCTTQITLRAVGTCQVIHQYINFSFVFLFKDSTSHSPKKENGL</sequence>
<evidence type="ECO:0000313" key="1">
    <source>
        <dbReference type="EMBL" id="JAH98788.1"/>
    </source>
</evidence>
<proteinExistence type="predicted"/>
<name>A0A0E9XAT0_ANGAN</name>